<keyword evidence="1" id="KW-0175">Coiled coil</keyword>
<organism evidence="2 3">
    <name type="scientific">Harryflintia acetispora</name>
    <dbReference type="NCBI Taxonomy" id="1849041"/>
    <lineage>
        <taxon>Bacteria</taxon>
        <taxon>Bacillati</taxon>
        <taxon>Bacillota</taxon>
        <taxon>Clostridia</taxon>
        <taxon>Eubacteriales</taxon>
        <taxon>Oscillospiraceae</taxon>
        <taxon>Harryflintia</taxon>
    </lineage>
</organism>
<proteinExistence type="predicted"/>
<dbReference type="OrthoDB" id="1861624at2"/>
<dbReference type="EMBL" id="SLUK01000008">
    <property type="protein sequence ID" value="TCL42719.1"/>
    <property type="molecule type" value="Genomic_DNA"/>
</dbReference>
<protein>
    <submittedName>
        <fullName evidence="2">Uncharacterized protein</fullName>
    </submittedName>
</protein>
<gene>
    <name evidence="2" type="ORF">EDD78_10830</name>
</gene>
<evidence type="ECO:0000313" key="2">
    <source>
        <dbReference type="EMBL" id="TCL42719.1"/>
    </source>
</evidence>
<accession>A0A9X8UIR7</accession>
<dbReference type="AlphaFoldDB" id="A0A9X8UIR7"/>
<sequence length="113" mass="13341">MERDMMEHAQEMEQTINALLAMDVAAQEKLHENQQRRQKMADEVAVLREDIQKRYADEANARIEKIRQDYQSEYDAQMEKLRASYEAALGSLSQSYEKSRGEWVDTIVQRCLR</sequence>
<evidence type="ECO:0000256" key="1">
    <source>
        <dbReference type="SAM" id="Coils"/>
    </source>
</evidence>
<dbReference type="RefSeq" id="WP_079699756.1">
    <property type="nucleotide sequence ID" value="NZ_JADNAH010000056.1"/>
</dbReference>
<reference evidence="2 3" key="1">
    <citation type="submission" date="2019-03" db="EMBL/GenBank/DDBJ databases">
        <title>Genomic Encyclopedia of Type Strains, Phase IV (KMG-IV): sequencing the most valuable type-strain genomes for metagenomic binning, comparative biology and taxonomic classification.</title>
        <authorList>
            <person name="Goeker M."/>
        </authorList>
    </citation>
    <scope>NUCLEOTIDE SEQUENCE [LARGE SCALE GENOMIC DNA]</scope>
    <source>
        <strain evidence="2 3">DSM 100433</strain>
    </source>
</reference>
<feature type="coiled-coil region" evidence="1">
    <location>
        <begin position="30"/>
        <end position="76"/>
    </location>
</feature>
<evidence type="ECO:0000313" key="3">
    <source>
        <dbReference type="Proteomes" id="UP000294682"/>
    </source>
</evidence>
<dbReference type="Proteomes" id="UP000294682">
    <property type="component" value="Unassembled WGS sequence"/>
</dbReference>
<name>A0A9X8UIR7_9FIRM</name>
<comment type="caution">
    <text evidence="2">The sequence shown here is derived from an EMBL/GenBank/DDBJ whole genome shotgun (WGS) entry which is preliminary data.</text>
</comment>
<keyword evidence="3" id="KW-1185">Reference proteome</keyword>